<gene>
    <name evidence="1" type="ORF">G2W53_038883</name>
</gene>
<proteinExistence type="predicted"/>
<protein>
    <submittedName>
        <fullName evidence="1">Uncharacterized protein</fullName>
    </submittedName>
</protein>
<evidence type="ECO:0000313" key="2">
    <source>
        <dbReference type="Proteomes" id="UP000634136"/>
    </source>
</evidence>
<reference evidence="1" key="1">
    <citation type="submission" date="2020-09" db="EMBL/GenBank/DDBJ databases">
        <title>Genome-Enabled Discovery of Anthraquinone Biosynthesis in Senna tora.</title>
        <authorList>
            <person name="Kang S.-H."/>
            <person name="Pandey R.P."/>
            <person name="Lee C.-M."/>
            <person name="Sim J.-S."/>
            <person name="Jeong J.-T."/>
            <person name="Choi B.-S."/>
            <person name="Jung M."/>
            <person name="Ginzburg D."/>
            <person name="Zhao K."/>
            <person name="Won S.Y."/>
            <person name="Oh T.-J."/>
            <person name="Yu Y."/>
            <person name="Kim N.-H."/>
            <person name="Lee O.R."/>
            <person name="Lee T.-H."/>
            <person name="Bashyal P."/>
            <person name="Kim T.-S."/>
            <person name="Lee W.-H."/>
            <person name="Kawkins C."/>
            <person name="Kim C.-K."/>
            <person name="Kim J.S."/>
            <person name="Ahn B.O."/>
            <person name="Rhee S.Y."/>
            <person name="Sohng J.K."/>
        </authorList>
    </citation>
    <scope>NUCLEOTIDE SEQUENCE</scope>
    <source>
        <tissue evidence="1">Leaf</tissue>
    </source>
</reference>
<name>A0A834W2C4_9FABA</name>
<keyword evidence="2" id="KW-1185">Reference proteome</keyword>
<accession>A0A834W2C4</accession>
<organism evidence="1 2">
    <name type="scientific">Senna tora</name>
    <dbReference type="NCBI Taxonomy" id="362788"/>
    <lineage>
        <taxon>Eukaryota</taxon>
        <taxon>Viridiplantae</taxon>
        <taxon>Streptophyta</taxon>
        <taxon>Embryophyta</taxon>
        <taxon>Tracheophyta</taxon>
        <taxon>Spermatophyta</taxon>
        <taxon>Magnoliopsida</taxon>
        <taxon>eudicotyledons</taxon>
        <taxon>Gunneridae</taxon>
        <taxon>Pentapetalae</taxon>
        <taxon>rosids</taxon>
        <taxon>fabids</taxon>
        <taxon>Fabales</taxon>
        <taxon>Fabaceae</taxon>
        <taxon>Caesalpinioideae</taxon>
        <taxon>Cassia clade</taxon>
        <taxon>Senna</taxon>
    </lineage>
</organism>
<dbReference type="AlphaFoldDB" id="A0A834W2C4"/>
<dbReference type="EMBL" id="JAAIUW010000012">
    <property type="protein sequence ID" value="KAF7806722.1"/>
    <property type="molecule type" value="Genomic_DNA"/>
</dbReference>
<evidence type="ECO:0000313" key="1">
    <source>
        <dbReference type="EMBL" id="KAF7806722.1"/>
    </source>
</evidence>
<sequence length="19" mass="2172">MDVMGRKPKRGNGLRKLSQ</sequence>
<comment type="caution">
    <text evidence="1">The sequence shown here is derived from an EMBL/GenBank/DDBJ whole genome shotgun (WGS) entry which is preliminary data.</text>
</comment>
<dbReference type="Proteomes" id="UP000634136">
    <property type="component" value="Unassembled WGS sequence"/>
</dbReference>